<proteinExistence type="predicted"/>
<evidence type="ECO:0000313" key="3">
    <source>
        <dbReference type="Proteomes" id="UP000606008"/>
    </source>
</evidence>
<keyword evidence="1" id="KW-0472">Membrane</keyword>
<name>A0ABX0QA34_9BACT</name>
<keyword evidence="1" id="KW-0812">Transmembrane</keyword>
<accession>A0ABX0QA34</accession>
<sequence length="340" mass="38517">MTSSKNPFLLDPTKSGIFYITLFFSLIGIGLVLYDSLNGHYSIVGSVASFLAFFVAFQSWKAADDTSRKTDEALAQMHAVLAETSNIAQTSYEIDQQIKAAVGTISDSTRALFKGYRQILIEISSFLDEADNSDCVMIMTASAAIGKLQVAYNPQLHDNLQEYRRLTDEIHDRLIARVRDAREFYLAALDTGTEPTSDEHNSLYHCYIAPSWSIYRPDTPLPDAVWQEQRQLHQAALREVQDTFDLFSDHRLQREAGVHPIVALESLPFQVMIRINREAKEPYKALIIFIGQYNMDKSRDARAMLTADPELVRTFISMVESISGLDQTESYTRLRQKLPL</sequence>
<keyword evidence="3" id="KW-1185">Reference proteome</keyword>
<gene>
    <name evidence="2" type="ORF">F7231_01280</name>
</gene>
<dbReference type="RefSeq" id="WP_166690632.1">
    <property type="nucleotide sequence ID" value="NZ_WAEL01000001.1"/>
</dbReference>
<evidence type="ECO:0000256" key="1">
    <source>
        <dbReference type="SAM" id="Phobius"/>
    </source>
</evidence>
<feature type="transmembrane region" description="Helical" evidence="1">
    <location>
        <begin position="16"/>
        <end position="34"/>
    </location>
</feature>
<dbReference type="EMBL" id="WAEL01000001">
    <property type="protein sequence ID" value="NID08791.1"/>
    <property type="molecule type" value="Genomic_DNA"/>
</dbReference>
<dbReference type="Proteomes" id="UP000606008">
    <property type="component" value="Unassembled WGS sequence"/>
</dbReference>
<feature type="transmembrane region" description="Helical" evidence="1">
    <location>
        <begin position="41"/>
        <end position="60"/>
    </location>
</feature>
<organism evidence="2 3">
    <name type="scientific">Fibrivirga algicola</name>
    <dbReference type="NCBI Taxonomy" id="2950420"/>
    <lineage>
        <taxon>Bacteria</taxon>
        <taxon>Pseudomonadati</taxon>
        <taxon>Bacteroidota</taxon>
        <taxon>Cytophagia</taxon>
        <taxon>Cytophagales</taxon>
        <taxon>Spirosomataceae</taxon>
        <taxon>Fibrivirga</taxon>
    </lineage>
</organism>
<evidence type="ECO:0000313" key="2">
    <source>
        <dbReference type="EMBL" id="NID08791.1"/>
    </source>
</evidence>
<comment type="caution">
    <text evidence="2">The sequence shown here is derived from an EMBL/GenBank/DDBJ whole genome shotgun (WGS) entry which is preliminary data.</text>
</comment>
<keyword evidence="1" id="KW-1133">Transmembrane helix</keyword>
<reference evidence="3" key="2">
    <citation type="submission" date="2023-07" db="EMBL/GenBank/DDBJ databases">
        <authorList>
            <person name="Jung D.-H."/>
        </authorList>
    </citation>
    <scope>NUCLEOTIDE SEQUENCE [LARGE SCALE GENOMIC DNA]</scope>
    <source>
        <strain evidence="3">JA-25</strain>
    </source>
</reference>
<reference evidence="3" key="1">
    <citation type="submission" date="2019-09" db="EMBL/GenBank/DDBJ databases">
        <authorList>
            <person name="Jung D.-H."/>
        </authorList>
    </citation>
    <scope>NUCLEOTIDE SEQUENCE [LARGE SCALE GENOMIC DNA]</scope>
    <source>
        <strain evidence="3">JA-25</strain>
    </source>
</reference>
<protein>
    <submittedName>
        <fullName evidence="2">Uncharacterized protein</fullName>
    </submittedName>
</protein>